<protein>
    <submittedName>
        <fullName evidence="5">Carbamoyltransferase</fullName>
    </submittedName>
</protein>
<evidence type="ECO:0000259" key="3">
    <source>
        <dbReference type="Pfam" id="PF02543"/>
    </source>
</evidence>
<dbReference type="CDD" id="cd24033">
    <property type="entry name" value="ASKHA_NBD_NodU_CmcH-like_N"/>
    <property type="match status" value="1"/>
</dbReference>
<dbReference type="InterPro" id="IPR003696">
    <property type="entry name" value="Carbtransf_dom"/>
</dbReference>
<reference evidence="5 6" key="1">
    <citation type="submission" date="2018-10" db="EMBL/GenBank/DDBJ databases">
        <title>Paraburkholderia sp. 7MK8-2, isolated from soil.</title>
        <authorList>
            <person name="Gao Z.-H."/>
            <person name="Qiu L.-H."/>
        </authorList>
    </citation>
    <scope>NUCLEOTIDE SEQUENCE [LARGE SCALE GENOMIC DNA]</scope>
    <source>
        <strain evidence="5 6">7MK8-2</strain>
    </source>
</reference>
<dbReference type="SUPFAM" id="SSF53067">
    <property type="entry name" value="Actin-like ATPase domain"/>
    <property type="match status" value="1"/>
</dbReference>
<dbReference type="EMBL" id="RBZV01000003">
    <property type="protein sequence ID" value="RKP49308.1"/>
    <property type="molecule type" value="Genomic_DNA"/>
</dbReference>
<dbReference type="Pfam" id="PF16861">
    <property type="entry name" value="Carbam_trans_C"/>
    <property type="match status" value="1"/>
</dbReference>
<feature type="compositionally biased region" description="Basic residues" evidence="2">
    <location>
        <begin position="11"/>
        <end position="20"/>
    </location>
</feature>
<evidence type="ECO:0000256" key="1">
    <source>
        <dbReference type="ARBA" id="ARBA00006129"/>
    </source>
</evidence>
<dbReference type="GO" id="GO:0016740">
    <property type="term" value="F:transferase activity"/>
    <property type="evidence" value="ECO:0007669"/>
    <property type="project" value="UniProtKB-KW"/>
</dbReference>
<evidence type="ECO:0000259" key="4">
    <source>
        <dbReference type="Pfam" id="PF16861"/>
    </source>
</evidence>
<dbReference type="Gene3D" id="3.90.870.20">
    <property type="entry name" value="Carbamoyltransferase, C-terminal domain"/>
    <property type="match status" value="1"/>
</dbReference>
<gene>
    <name evidence="5" type="ORF">D7S89_11090</name>
</gene>
<name>A0A494XFL7_9BURK</name>
<sequence length="746" mass="82405">MPGTSTSSRRPPCRWPRRSRINSTHAGRAMSTVYGEYGPRLKLIPRLVKALVDQAYSRLGARSRFFGAKSAFASQKGRELAARLQAGEALYLMGIGPFGHNTGIALVKVSARDGIEVIANNEEERFSGEKHTNKFPEHSIEAIKETMARRGIAPQDIFAVLASWDYIATMGFDLRVIFEHAPRSLVLMNPKYDPTFNLGHLIQALSAPQRLSRQLGLDETLPIIGMHHHSNHAYLSYAMSPFAGSREPVLVTVLDGTGDNGAISLYVVRDGVWECLRENESTIDSLGHLYGYLSSTQGGWSFLSSEGRYMGAAAWGNGDRLTNPYYRRLRQILYLARDGQVFVNRRMINWHVKSHMEPYAEELVDILGAPIKPSEMWNPDRVLEVENIQHSPITQDRVDKAQALQMVFEDALTHIVEHLIRKTSASKLVMTGGTALNCIANMNLLKSFNREYFKRYLGQDTFLRIWVPPIPGDAGAALGATIQFAAKNGAPCRVNLESPYLCGVAASGAAIAAAVHADGQACSIELGNINDPNDRDRIAELLAHAVSNDAVVGVFQGPAETGPRALGNRSILANPCNVRTLDYLNAKVKRRERVRPLAPMVTLKEAKRLFELDEGAEAADYTAYDYMVLTVRATALAKRLVPAVVHFDGTSRIQIVRERTNPLIYAFLKAMGVRCGVEASVNTSLNVGSPIAQTPAQALQALSRAKAMDGLIMVDRDGRTYAVWRDTEQYQSKLPIFVDDVMKERS</sequence>
<dbReference type="InterPro" id="IPR031730">
    <property type="entry name" value="Carbam_trans_C"/>
</dbReference>
<dbReference type="Pfam" id="PF02543">
    <property type="entry name" value="Carbam_trans_N"/>
    <property type="match status" value="1"/>
</dbReference>
<comment type="caution">
    <text evidence="5">The sequence shown here is derived from an EMBL/GenBank/DDBJ whole genome shotgun (WGS) entry which is preliminary data.</text>
</comment>
<keyword evidence="5" id="KW-0808">Transferase</keyword>
<feature type="domain" description="Carbamoyltransferase" evidence="3">
    <location>
        <begin position="93"/>
        <end position="482"/>
    </location>
</feature>
<dbReference type="PANTHER" id="PTHR34847:SF1">
    <property type="entry name" value="NODULATION PROTEIN U"/>
    <property type="match status" value="1"/>
</dbReference>
<dbReference type="OrthoDB" id="9780777at2"/>
<evidence type="ECO:0000256" key="2">
    <source>
        <dbReference type="SAM" id="MobiDB-lite"/>
    </source>
</evidence>
<dbReference type="InterPro" id="IPR043129">
    <property type="entry name" value="ATPase_NBD"/>
</dbReference>
<feature type="compositionally biased region" description="Low complexity" evidence="2">
    <location>
        <begin position="1"/>
        <end position="10"/>
    </location>
</feature>
<feature type="domain" description="Carbamoyltransferase C-terminal" evidence="4">
    <location>
        <begin position="543"/>
        <end position="713"/>
    </location>
</feature>
<dbReference type="Gene3D" id="3.30.420.40">
    <property type="match status" value="2"/>
</dbReference>
<evidence type="ECO:0000313" key="5">
    <source>
        <dbReference type="EMBL" id="RKP49308.1"/>
    </source>
</evidence>
<proteinExistence type="inferred from homology"/>
<evidence type="ECO:0000313" key="6">
    <source>
        <dbReference type="Proteomes" id="UP000280434"/>
    </source>
</evidence>
<dbReference type="InterPro" id="IPR051338">
    <property type="entry name" value="NodU/CmcH_Carbamoyltrnsfr"/>
</dbReference>
<dbReference type="InterPro" id="IPR038152">
    <property type="entry name" value="Carbam_trans_C_sf"/>
</dbReference>
<feature type="region of interest" description="Disordered" evidence="2">
    <location>
        <begin position="1"/>
        <end position="22"/>
    </location>
</feature>
<organism evidence="5 6">
    <name type="scientific">Trinickia fusca</name>
    <dbReference type="NCBI Taxonomy" id="2419777"/>
    <lineage>
        <taxon>Bacteria</taxon>
        <taxon>Pseudomonadati</taxon>
        <taxon>Pseudomonadota</taxon>
        <taxon>Betaproteobacteria</taxon>
        <taxon>Burkholderiales</taxon>
        <taxon>Burkholderiaceae</taxon>
        <taxon>Trinickia</taxon>
    </lineage>
</organism>
<dbReference type="Proteomes" id="UP000280434">
    <property type="component" value="Unassembled WGS sequence"/>
</dbReference>
<accession>A0A494XFL7</accession>
<dbReference type="AlphaFoldDB" id="A0A494XFL7"/>
<comment type="similarity">
    <text evidence="1">Belongs to the NodU/CmcH family.</text>
</comment>
<dbReference type="PANTHER" id="PTHR34847">
    <property type="entry name" value="NODULATION PROTEIN U"/>
    <property type="match status" value="1"/>
</dbReference>
<keyword evidence="6" id="KW-1185">Reference proteome</keyword>